<gene>
    <name evidence="2" type="ORF">OAUR00152_LOCUS15067</name>
</gene>
<organism evidence="2">
    <name type="scientific">Odontella aurita</name>
    <dbReference type="NCBI Taxonomy" id="265563"/>
    <lineage>
        <taxon>Eukaryota</taxon>
        <taxon>Sar</taxon>
        <taxon>Stramenopiles</taxon>
        <taxon>Ochrophyta</taxon>
        <taxon>Bacillariophyta</taxon>
        <taxon>Mediophyceae</taxon>
        <taxon>Biddulphiophycidae</taxon>
        <taxon>Eupodiscales</taxon>
        <taxon>Odontellaceae</taxon>
        <taxon>Odontella</taxon>
    </lineage>
</organism>
<evidence type="ECO:0000256" key="1">
    <source>
        <dbReference type="SAM" id="MobiDB-lite"/>
    </source>
</evidence>
<accession>A0A7S4ITA2</accession>
<evidence type="ECO:0000313" key="2">
    <source>
        <dbReference type="EMBL" id="CAE2239045.1"/>
    </source>
</evidence>
<feature type="compositionally biased region" description="Basic and acidic residues" evidence="1">
    <location>
        <begin position="8"/>
        <end position="21"/>
    </location>
</feature>
<dbReference type="EMBL" id="HBKQ01022178">
    <property type="protein sequence ID" value="CAE2239045.1"/>
    <property type="molecule type" value="Transcribed_RNA"/>
</dbReference>
<proteinExistence type="predicted"/>
<name>A0A7S4ITA2_9STRA</name>
<protein>
    <submittedName>
        <fullName evidence="2">Uncharacterized protein</fullName>
    </submittedName>
</protein>
<dbReference type="AlphaFoldDB" id="A0A7S4ITA2"/>
<feature type="region of interest" description="Disordered" evidence="1">
    <location>
        <begin position="1"/>
        <end position="49"/>
    </location>
</feature>
<reference evidence="2" key="1">
    <citation type="submission" date="2021-01" db="EMBL/GenBank/DDBJ databases">
        <authorList>
            <person name="Corre E."/>
            <person name="Pelletier E."/>
            <person name="Niang G."/>
            <person name="Scheremetjew M."/>
            <person name="Finn R."/>
            <person name="Kale V."/>
            <person name="Holt S."/>
            <person name="Cochrane G."/>
            <person name="Meng A."/>
            <person name="Brown T."/>
            <person name="Cohen L."/>
        </authorList>
    </citation>
    <scope>NUCLEOTIDE SEQUENCE</scope>
    <source>
        <strain evidence="2">Isolate 1302-5</strain>
    </source>
</reference>
<sequence>MEIMIRAYSERRREEKADLNTESRQVSSSSSPTGCSSIIASTLPPTQEPNSCDDDYYYHCPYLNAKESATSAVAPSSSAAVAVVDSGIKKNAPANTMTTALVNTMRRPQSNQDTTQLHGMSHGQQAKESKYTLEGGHLFNIFDDDSDGDDDEDFITLFSTITSQ</sequence>
<feature type="compositionally biased region" description="Low complexity" evidence="1">
    <location>
        <begin position="27"/>
        <end position="41"/>
    </location>
</feature>